<evidence type="ECO:0000313" key="2">
    <source>
        <dbReference type="EMBL" id="KAF1749576.1"/>
    </source>
</evidence>
<feature type="region of interest" description="Disordered" evidence="1">
    <location>
        <begin position="1"/>
        <end position="36"/>
    </location>
</feature>
<reference evidence="2 3" key="1">
    <citation type="submission" date="2019-12" db="EMBL/GenBank/DDBJ databases">
        <title>Chromosome-level assembly of the Caenorhabditis remanei genome.</title>
        <authorList>
            <person name="Teterina A.A."/>
            <person name="Willis J.H."/>
            <person name="Phillips P.C."/>
        </authorList>
    </citation>
    <scope>NUCLEOTIDE SEQUENCE [LARGE SCALE GENOMIC DNA]</scope>
    <source>
        <strain evidence="2 3">PX506</strain>
        <tissue evidence="2">Whole organism</tissue>
    </source>
</reference>
<dbReference type="Proteomes" id="UP000483820">
    <property type="component" value="Chromosome X"/>
</dbReference>
<accession>A0A6A5G3T3</accession>
<dbReference type="KEGG" id="crq:GCK72_026044"/>
<feature type="compositionally biased region" description="Polar residues" evidence="1">
    <location>
        <begin position="1"/>
        <end position="11"/>
    </location>
</feature>
<dbReference type="EMBL" id="WUAV01000006">
    <property type="protein sequence ID" value="KAF1749576.1"/>
    <property type="molecule type" value="Genomic_DNA"/>
</dbReference>
<dbReference type="GeneID" id="78778008"/>
<feature type="compositionally biased region" description="Basic and acidic residues" evidence="1">
    <location>
        <begin position="12"/>
        <end position="21"/>
    </location>
</feature>
<comment type="caution">
    <text evidence="2">The sequence shown here is derived from an EMBL/GenBank/DDBJ whole genome shotgun (WGS) entry which is preliminary data.</text>
</comment>
<sequence length="99" mass="11225">MNAERTLTQNGENKRVEKSFDNHNMSENLKKKSPGKLKKTIEGAVKKTSFGEDVQKAKKSKKRPRRLLEVHPLLEYDIILASKSSHIAANLVPISWLIS</sequence>
<evidence type="ECO:0000256" key="1">
    <source>
        <dbReference type="SAM" id="MobiDB-lite"/>
    </source>
</evidence>
<dbReference type="CTD" id="78778008"/>
<protein>
    <submittedName>
        <fullName evidence="2">Uncharacterized protein</fullName>
    </submittedName>
</protein>
<dbReference type="RefSeq" id="XP_053580193.1">
    <property type="nucleotide sequence ID" value="XM_053736627.1"/>
</dbReference>
<evidence type="ECO:0000313" key="3">
    <source>
        <dbReference type="Proteomes" id="UP000483820"/>
    </source>
</evidence>
<gene>
    <name evidence="2" type="ORF">GCK72_026044</name>
</gene>
<organism evidence="2 3">
    <name type="scientific">Caenorhabditis remanei</name>
    <name type="common">Caenorhabditis vulgaris</name>
    <dbReference type="NCBI Taxonomy" id="31234"/>
    <lineage>
        <taxon>Eukaryota</taxon>
        <taxon>Metazoa</taxon>
        <taxon>Ecdysozoa</taxon>
        <taxon>Nematoda</taxon>
        <taxon>Chromadorea</taxon>
        <taxon>Rhabditida</taxon>
        <taxon>Rhabditina</taxon>
        <taxon>Rhabditomorpha</taxon>
        <taxon>Rhabditoidea</taxon>
        <taxon>Rhabditidae</taxon>
        <taxon>Peloderinae</taxon>
        <taxon>Caenorhabditis</taxon>
    </lineage>
</organism>
<proteinExistence type="predicted"/>
<dbReference type="AlphaFoldDB" id="A0A6A5G3T3"/>
<name>A0A6A5G3T3_CAERE</name>